<dbReference type="AlphaFoldDB" id="A0A9E6R9F1"/>
<organism evidence="1 2">
    <name type="scientific">Chenggangzhangella methanolivorans</name>
    <dbReference type="NCBI Taxonomy" id="1437009"/>
    <lineage>
        <taxon>Bacteria</taxon>
        <taxon>Pseudomonadati</taxon>
        <taxon>Pseudomonadota</taxon>
        <taxon>Alphaproteobacteria</taxon>
        <taxon>Hyphomicrobiales</taxon>
        <taxon>Methylopilaceae</taxon>
        <taxon>Chenggangzhangella</taxon>
    </lineage>
</organism>
<dbReference type="KEGG" id="cmet:K6K41_02615"/>
<evidence type="ECO:0000313" key="1">
    <source>
        <dbReference type="EMBL" id="QZO00626.1"/>
    </source>
</evidence>
<protein>
    <submittedName>
        <fullName evidence="1">Uncharacterized protein</fullName>
    </submittedName>
</protein>
<sequence>MSRPWAIALDLGNGDVELVPELFPSEAEAALFGDACFSPMPFTIVRIDQ</sequence>
<evidence type="ECO:0000313" key="2">
    <source>
        <dbReference type="Proteomes" id="UP000825701"/>
    </source>
</evidence>
<dbReference type="Proteomes" id="UP000825701">
    <property type="component" value="Chromosome"/>
</dbReference>
<gene>
    <name evidence="1" type="ORF">K6K41_02615</name>
</gene>
<proteinExistence type="predicted"/>
<name>A0A9E6R9F1_9HYPH</name>
<keyword evidence="2" id="KW-1185">Reference proteome</keyword>
<accession>A0A9E6R9F1</accession>
<reference evidence="1" key="1">
    <citation type="submission" date="2021-08" db="EMBL/GenBank/DDBJ databases">
        <authorList>
            <person name="Zhang H."/>
            <person name="Xu M."/>
            <person name="Yu Z."/>
            <person name="Yang L."/>
            <person name="Cai Y."/>
        </authorList>
    </citation>
    <scope>NUCLEOTIDE SEQUENCE</scope>
    <source>
        <strain evidence="1">CHL1</strain>
    </source>
</reference>
<dbReference type="EMBL" id="CP081869">
    <property type="protein sequence ID" value="QZO00626.1"/>
    <property type="molecule type" value="Genomic_DNA"/>
</dbReference>
<dbReference type="RefSeq" id="WP_261403797.1">
    <property type="nucleotide sequence ID" value="NZ_CP081869.1"/>
</dbReference>